<evidence type="ECO:0000256" key="3">
    <source>
        <dbReference type="ARBA" id="ARBA00022475"/>
    </source>
</evidence>
<dbReference type="PANTHER" id="PTHR30506:SF3">
    <property type="entry name" value="UPF0126 INNER MEMBRANE PROTEIN YADS-RELATED"/>
    <property type="match status" value="1"/>
</dbReference>
<keyword evidence="6 7" id="KW-0472">Membrane</keyword>
<dbReference type="Proteomes" id="UP001499854">
    <property type="component" value="Unassembled WGS sequence"/>
</dbReference>
<keyword evidence="5 7" id="KW-1133">Transmembrane helix</keyword>
<feature type="domain" description="Glycine transporter" evidence="8">
    <location>
        <begin position="10"/>
        <end position="83"/>
    </location>
</feature>
<feature type="transmembrane region" description="Helical" evidence="7">
    <location>
        <begin position="195"/>
        <end position="214"/>
    </location>
</feature>
<feature type="transmembrane region" description="Helical" evidence="7">
    <location>
        <begin position="6"/>
        <end position="28"/>
    </location>
</feature>
<sequence>MVANPHLPVLLDLLGVFAAAVAGAFAGLRKGLDLVGILVIAVASSLGGGMIRDALIGATPVAAIEDWRYFATALGATAVVLLFTSRRLSDSKLKTAMEELRGRSFRYDRIAVVADALTLGLFAVSGTLKALDYHLPVFQAALLGTVTATGGGVMRDVLVNEVPLVLQRELYAVPAFVGGLLFGLMEHNGFVVRGYLASVVAIFLTTAFRLVAVWRDWHAPRPGAVA</sequence>
<name>A0ABP5EEB3_9ACTN</name>
<evidence type="ECO:0000256" key="7">
    <source>
        <dbReference type="SAM" id="Phobius"/>
    </source>
</evidence>
<dbReference type="RefSeq" id="WP_344661649.1">
    <property type="nucleotide sequence ID" value="NZ_BAAAQM010000057.1"/>
</dbReference>
<evidence type="ECO:0000313" key="9">
    <source>
        <dbReference type="EMBL" id="GAA1996494.1"/>
    </source>
</evidence>
<evidence type="ECO:0000256" key="5">
    <source>
        <dbReference type="ARBA" id="ARBA00022989"/>
    </source>
</evidence>
<gene>
    <name evidence="9" type="ORF">GCM10009838_71990</name>
</gene>
<evidence type="ECO:0000256" key="6">
    <source>
        <dbReference type="ARBA" id="ARBA00023136"/>
    </source>
</evidence>
<comment type="similarity">
    <text evidence="2">Belongs to the UPF0126 family.</text>
</comment>
<protein>
    <submittedName>
        <fullName evidence="9">Trimeric intracellular cation channel family protein</fullName>
    </submittedName>
</protein>
<keyword evidence="3" id="KW-1003">Cell membrane</keyword>
<dbReference type="Pfam" id="PF03458">
    <property type="entry name" value="Gly_transporter"/>
    <property type="match status" value="2"/>
</dbReference>
<feature type="transmembrane region" description="Helical" evidence="7">
    <location>
        <begin position="110"/>
        <end position="131"/>
    </location>
</feature>
<dbReference type="EMBL" id="BAAAQM010000057">
    <property type="protein sequence ID" value="GAA1996494.1"/>
    <property type="molecule type" value="Genomic_DNA"/>
</dbReference>
<reference evidence="10" key="1">
    <citation type="journal article" date="2019" name="Int. J. Syst. Evol. Microbiol.">
        <title>The Global Catalogue of Microorganisms (GCM) 10K type strain sequencing project: providing services to taxonomists for standard genome sequencing and annotation.</title>
        <authorList>
            <consortium name="The Broad Institute Genomics Platform"/>
            <consortium name="The Broad Institute Genome Sequencing Center for Infectious Disease"/>
            <person name="Wu L."/>
            <person name="Ma J."/>
        </authorList>
    </citation>
    <scope>NUCLEOTIDE SEQUENCE [LARGE SCALE GENOMIC DNA]</scope>
    <source>
        <strain evidence="10">JCM 16013</strain>
    </source>
</reference>
<evidence type="ECO:0000256" key="4">
    <source>
        <dbReference type="ARBA" id="ARBA00022692"/>
    </source>
</evidence>
<keyword evidence="4 7" id="KW-0812">Transmembrane</keyword>
<evidence type="ECO:0000313" key="10">
    <source>
        <dbReference type="Proteomes" id="UP001499854"/>
    </source>
</evidence>
<evidence type="ECO:0000259" key="8">
    <source>
        <dbReference type="Pfam" id="PF03458"/>
    </source>
</evidence>
<comment type="caution">
    <text evidence="9">The sequence shown here is derived from an EMBL/GenBank/DDBJ whole genome shotgun (WGS) entry which is preliminary data.</text>
</comment>
<accession>A0ABP5EEB3</accession>
<feature type="domain" description="Glycine transporter" evidence="8">
    <location>
        <begin position="113"/>
        <end position="185"/>
    </location>
</feature>
<proteinExistence type="inferred from homology"/>
<feature type="transmembrane region" description="Helical" evidence="7">
    <location>
        <begin position="35"/>
        <end position="55"/>
    </location>
</feature>
<organism evidence="9 10">
    <name type="scientific">Catenulispora subtropica</name>
    <dbReference type="NCBI Taxonomy" id="450798"/>
    <lineage>
        <taxon>Bacteria</taxon>
        <taxon>Bacillati</taxon>
        <taxon>Actinomycetota</taxon>
        <taxon>Actinomycetes</taxon>
        <taxon>Catenulisporales</taxon>
        <taxon>Catenulisporaceae</taxon>
        <taxon>Catenulispora</taxon>
    </lineage>
</organism>
<evidence type="ECO:0000256" key="2">
    <source>
        <dbReference type="ARBA" id="ARBA00008193"/>
    </source>
</evidence>
<evidence type="ECO:0000256" key="1">
    <source>
        <dbReference type="ARBA" id="ARBA00004651"/>
    </source>
</evidence>
<dbReference type="InterPro" id="IPR005115">
    <property type="entry name" value="Gly_transporter"/>
</dbReference>
<comment type="subcellular location">
    <subcellularLocation>
        <location evidence="1">Cell membrane</location>
        <topology evidence="1">Multi-pass membrane protein</topology>
    </subcellularLocation>
</comment>
<dbReference type="PANTHER" id="PTHR30506">
    <property type="entry name" value="INNER MEMBRANE PROTEIN"/>
    <property type="match status" value="1"/>
</dbReference>
<keyword evidence="10" id="KW-1185">Reference proteome</keyword>
<feature type="transmembrane region" description="Helical" evidence="7">
    <location>
        <begin position="67"/>
        <end position="89"/>
    </location>
</feature>